<dbReference type="NCBIfam" id="TIGR01730">
    <property type="entry name" value="RND_mfp"/>
    <property type="match status" value="1"/>
</dbReference>
<dbReference type="GO" id="GO:0022857">
    <property type="term" value="F:transmembrane transporter activity"/>
    <property type="evidence" value="ECO:0007669"/>
    <property type="project" value="InterPro"/>
</dbReference>
<dbReference type="InterPro" id="IPR050465">
    <property type="entry name" value="UPF0194_transport"/>
</dbReference>
<dbReference type="Gene3D" id="2.40.30.170">
    <property type="match status" value="1"/>
</dbReference>
<feature type="domain" description="CzcB-like barrel-sandwich hybrid" evidence="7">
    <location>
        <begin position="107"/>
        <end position="211"/>
    </location>
</feature>
<evidence type="ECO:0000256" key="3">
    <source>
        <dbReference type="ARBA" id="ARBA00023054"/>
    </source>
</evidence>
<dbReference type="Gene3D" id="2.40.50.100">
    <property type="match status" value="1"/>
</dbReference>
<evidence type="ECO:0000259" key="7">
    <source>
        <dbReference type="Pfam" id="PF25973"/>
    </source>
</evidence>
<dbReference type="GO" id="GO:0030313">
    <property type="term" value="C:cell envelope"/>
    <property type="evidence" value="ECO:0007669"/>
    <property type="project" value="UniProtKB-SubCell"/>
</dbReference>
<evidence type="ECO:0000256" key="6">
    <source>
        <dbReference type="SAM" id="Phobius"/>
    </source>
</evidence>
<evidence type="ECO:0000256" key="5">
    <source>
        <dbReference type="SAM" id="MobiDB-lite"/>
    </source>
</evidence>
<dbReference type="InterPro" id="IPR058982">
    <property type="entry name" value="Beta-barrel_AprE"/>
</dbReference>
<gene>
    <name evidence="9" type="ORF">KTA_22590</name>
</gene>
<feature type="compositionally biased region" description="Low complexity" evidence="5">
    <location>
        <begin position="378"/>
        <end position="395"/>
    </location>
</feature>
<keyword evidence="6" id="KW-1133">Transmembrane helix</keyword>
<feature type="transmembrane region" description="Helical" evidence="6">
    <location>
        <begin position="43"/>
        <end position="64"/>
    </location>
</feature>
<feature type="domain" description="AprE-like beta-barrel" evidence="8">
    <location>
        <begin position="242"/>
        <end position="323"/>
    </location>
</feature>
<dbReference type="SUPFAM" id="SSF111369">
    <property type="entry name" value="HlyD-like secretion proteins"/>
    <property type="match status" value="1"/>
</dbReference>
<name>A0A455T2J4_9CHLR</name>
<accession>A0A455T2J4</accession>
<dbReference type="Pfam" id="PF25973">
    <property type="entry name" value="BSH_CzcB"/>
    <property type="match status" value="1"/>
</dbReference>
<reference evidence="9" key="1">
    <citation type="submission" date="2018-12" db="EMBL/GenBank/DDBJ databases">
        <title>Novel natural products biosynthetic potential of the class Ktedonobacteria.</title>
        <authorList>
            <person name="Zheng Y."/>
            <person name="Saitou A."/>
            <person name="Wang C.M."/>
            <person name="Toyoda A."/>
            <person name="Minakuchi Y."/>
            <person name="Sekiguchi Y."/>
            <person name="Ueda K."/>
            <person name="Takano H."/>
            <person name="Sakai Y."/>
            <person name="Yokota A."/>
            <person name="Yabe S."/>
        </authorList>
    </citation>
    <scope>NUCLEOTIDE SEQUENCE</scope>
    <source>
        <strain evidence="9">A3-2</strain>
    </source>
</reference>
<protein>
    <submittedName>
        <fullName evidence="9">Hemolysin D</fullName>
    </submittedName>
</protein>
<feature type="region of interest" description="Disordered" evidence="5">
    <location>
        <begin position="367"/>
        <end position="395"/>
    </location>
</feature>
<dbReference type="PANTHER" id="PTHR32347">
    <property type="entry name" value="EFFLUX SYSTEM COMPONENT YKNX-RELATED"/>
    <property type="match status" value="1"/>
</dbReference>
<keyword evidence="6" id="KW-0472">Membrane</keyword>
<dbReference type="InterPro" id="IPR058647">
    <property type="entry name" value="BSH_CzcB-like"/>
</dbReference>
<feature type="compositionally biased region" description="Gly residues" evidence="5">
    <location>
        <begin position="367"/>
        <end position="377"/>
    </location>
</feature>
<dbReference type="PANTHER" id="PTHR32347:SF14">
    <property type="entry name" value="EFFLUX SYSTEM COMPONENT YKNX-RELATED"/>
    <property type="match status" value="1"/>
</dbReference>
<evidence type="ECO:0000259" key="8">
    <source>
        <dbReference type="Pfam" id="PF26002"/>
    </source>
</evidence>
<comment type="subcellular location">
    <subcellularLocation>
        <location evidence="1">Cell envelope</location>
    </subcellularLocation>
</comment>
<dbReference type="InterPro" id="IPR006143">
    <property type="entry name" value="RND_pump_MFP"/>
</dbReference>
<evidence type="ECO:0000313" key="9">
    <source>
        <dbReference type="EMBL" id="BBH94060.1"/>
    </source>
</evidence>
<evidence type="ECO:0000256" key="2">
    <source>
        <dbReference type="ARBA" id="ARBA00009477"/>
    </source>
</evidence>
<comment type="similarity">
    <text evidence="2">Belongs to the membrane fusion protein (MFP) (TC 8.A.1) family.</text>
</comment>
<evidence type="ECO:0000256" key="4">
    <source>
        <dbReference type="SAM" id="Coils"/>
    </source>
</evidence>
<dbReference type="EMBL" id="AP019377">
    <property type="protein sequence ID" value="BBH94060.1"/>
    <property type="molecule type" value="Genomic_DNA"/>
</dbReference>
<dbReference type="Gene3D" id="2.40.420.20">
    <property type="match status" value="1"/>
</dbReference>
<feature type="coiled-coil region" evidence="4">
    <location>
        <begin position="161"/>
        <end position="195"/>
    </location>
</feature>
<keyword evidence="3 4" id="KW-0175">Coiled coil</keyword>
<sequence length="477" mass="48475">MSDVETNLQPLLEDEGSEIATEEAARFETKLALPPRRRRRRGWLIATVVIVVLLLAAGGALAYLHMSAQQQPQYTLATVTTGNLSVTVSGTGPIQPRAQYNLNFPSSVGGQISEIDVQVGQHVTKGQVLAKVNSPSLQDAVTQAQQAVNNAQTAYNDAVNSGASQSQLDQLQGQLQSAEDQLAAAQHNLAQTVLTAPSDGTIVAINGTVGQTPGSTGSGSSSGSSGGSGNNAFMVLVDTSSLTIAAAVNEADIANVQVGQPASFTVAAYPNRTFHATVSSIDILGQNSSNVVSYTVDLTVDQNSLNGAHIYPGMTATVNITTQQRIGVLLVPNQALTFTNEAVQVGAISRQTLAQVYRNAGISFGQGQGNNGSGAGSTNGTSQSSSSSNSSSGSTRVVLTLRNGQLTPVVIQTGLTNGTYTEVISGLRDGDQVVVSASGGVFSNLSTTSTGTGTGGLGGGNGFGGGARFFGGGGGGR</sequence>
<dbReference type="GO" id="GO:0016020">
    <property type="term" value="C:membrane"/>
    <property type="evidence" value="ECO:0007669"/>
    <property type="project" value="InterPro"/>
</dbReference>
<keyword evidence="6" id="KW-0812">Transmembrane</keyword>
<dbReference type="AlphaFoldDB" id="A0A455T2J4"/>
<evidence type="ECO:0000256" key="1">
    <source>
        <dbReference type="ARBA" id="ARBA00004196"/>
    </source>
</evidence>
<dbReference type="Pfam" id="PF26002">
    <property type="entry name" value="Beta-barrel_AprE"/>
    <property type="match status" value="1"/>
</dbReference>
<proteinExistence type="inferred from homology"/>
<organism evidence="9">
    <name type="scientific">Thermogemmatispora argillosa</name>
    <dbReference type="NCBI Taxonomy" id="2045280"/>
    <lineage>
        <taxon>Bacteria</taxon>
        <taxon>Bacillati</taxon>
        <taxon>Chloroflexota</taxon>
        <taxon>Ktedonobacteria</taxon>
        <taxon>Thermogemmatisporales</taxon>
        <taxon>Thermogemmatisporaceae</taxon>
        <taxon>Thermogemmatispora</taxon>
    </lineage>
</organism>